<dbReference type="Gene3D" id="3.40.50.300">
    <property type="entry name" value="P-loop containing nucleotide triphosphate hydrolases"/>
    <property type="match status" value="1"/>
</dbReference>
<sequence length="452" mass="50012">MRGLTRAGKRASEMAFNAGGGTINWFPGHMAAASRAIRDRLKLADLVIEVRDARIPLSSANEDLQPVLAAKRRILALNKKDLANPNIMNMWVDHFQSCKQDCISLNAHSSNSINQLLGLVELKLREAILKEPTLLVMVVGVPNVGKSALINSIHRIANSRFPVNDKIKRATVGPLPGVTQDIAGYKAFGIQGKIDVDSCLDGQSIELPHLYETSKVRQAAPAMKTAAATHSSNGRKARGSQGHKKPSMRPCVGEKGRRLPACEHLFRVSCVDRWLSDLSFFRPSRRGTRERGNINQIRGAEVRIRDGVALVLRRTVRYRGAIRCVNAKTIQTATFGKIASQPSIYVLDTPGVLVPSIPDMETGLKLALTGAVKDSVVGEERIAKYLLSLLNIRKTPLHWGRLLRRREEFDGEPDDSCEKGSSGSLRRRRRFNNSDALYVQLLELPEVIVKCW</sequence>
<evidence type="ECO:0000313" key="8">
    <source>
        <dbReference type="EnsemblPlants" id="EMT09451"/>
    </source>
</evidence>
<dbReference type="GO" id="GO:0032543">
    <property type="term" value="P:mitochondrial translation"/>
    <property type="evidence" value="ECO:0007669"/>
    <property type="project" value="TreeGrafter"/>
</dbReference>
<protein>
    <submittedName>
        <fullName evidence="8">Ribosome biogenesis GTPase A</fullName>
    </submittedName>
</protein>
<dbReference type="GO" id="GO:0005739">
    <property type="term" value="C:mitochondrion"/>
    <property type="evidence" value="ECO:0007669"/>
    <property type="project" value="UniProtKB-SubCell"/>
</dbReference>
<dbReference type="PANTHER" id="PTHR45782">
    <property type="entry name" value="MITOCHONDRIAL RIBOSOME-ASSOCIATED GTPASE 1"/>
    <property type="match status" value="1"/>
</dbReference>
<evidence type="ECO:0000256" key="4">
    <source>
        <dbReference type="ARBA" id="ARBA00022946"/>
    </source>
</evidence>
<keyword evidence="2" id="KW-0547">Nucleotide-binding</keyword>
<keyword evidence="6" id="KW-0342">GTP-binding</keyword>
<reference evidence="8" key="1">
    <citation type="submission" date="2015-06" db="UniProtKB">
        <authorList>
            <consortium name="EnsemblPlants"/>
        </authorList>
    </citation>
    <scope>IDENTIFICATION</scope>
</reference>
<organism evidence="8">
    <name type="scientific">Aegilops tauschii</name>
    <name type="common">Tausch's goatgrass</name>
    <name type="synonym">Aegilops squarrosa</name>
    <dbReference type="NCBI Taxonomy" id="37682"/>
    <lineage>
        <taxon>Eukaryota</taxon>
        <taxon>Viridiplantae</taxon>
        <taxon>Streptophyta</taxon>
        <taxon>Embryophyta</taxon>
        <taxon>Tracheophyta</taxon>
        <taxon>Spermatophyta</taxon>
        <taxon>Magnoliopsida</taxon>
        <taxon>Liliopsida</taxon>
        <taxon>Poales</taxon>
        <taxon>Poaceae</taxon>
        <taxon>BOP clade</taxon>
        <taxon>Pooideae</taxon>
        <taxon>Triticodae</taxon>
        <taxon>Triticeae</taxon>
        <taxon>Triticinae</taxon>
        <taxon>Aegilops</taxon>
    </lineage>
</organism>
<evidence type="ECO:0000256" key="6">
    <source>
        <dbReference type="ARBA" id="ARBA00023134"/>
    </source>
</evidence>
<dbReference type="PANTHER" id="PTHR45782:SF4">
    <property type="entry name" value="MITOCHONDRIAL RIBOSOME-ASSOCIATED GTPASE 1"/>
    <property type="match status" value="1"/>
</dbReference>
<feature type="compositionally biased region" description="Basic residues" evidence="7">
    <location>
        <begin position="233"/>
        <end position="247"/>
    </location>
</feature>
<comment type="subcellular location">
    <subcellularLocation>
        <location evidence="1">Mitochondrion</location>
    </subcellularLocation>
</comment>
<evidence type="ECO:0000256" key="2">
    <source>
        <dbReference type="ARBA" id="ARBA00022741"/>
    </source>
</evidence>
<dbReference type="EnsemblPlants" id="EMT09451">
    <property type="protein sequence ID" value="EMT09451"/>
    <property type="gene ID" value="F775_12373"/>
</dbReference>
<dbReference type="Pfam" id="PF01926">
    <property type="entry name" value="MMR_HSR1"/>
    <property type="match status" value="1"/>
</dbReference>
<dbReference type="FunFam" id="3.40.50.300:FF:001008">
    <property type="entry name" value="Mitochondrial GTPase 1"/>
    <property type="match status" value="1"/>
</dbReference>
<feature type="region of interest" description="Disordered" evidence="7">
    <location>
        <begin position="222"/>
        <end position="252"/>
    </location>
</feature>
<dbReference type="InterPro" id="IPR023179">
    <property type="entry name" value="GTP-bd_ortho_bundle_sf"/>
</dbReference>
<keyword evidence="4" id="KW-0809">Transit peptide</keyword>
<dbReference type="Gene3D" id="1.10.1580.10">
    <property type="match status" value="1"/>
</dbReference>
<evidence type="ECO:0000256" key="1">
    <source>
        <dbReference type="ARBA" id="ARBA00004173"/>
    </source>
</evidence>
<evidence type="ECO:0000256" key="3">
    <source>
        <dbReference type="ARBA" id="ARBA00022801"/>
    </source>
</evidence>
<dbReference type="InterPro" id="IPR006073">
    <property type="entry name" value="GTP-bd"/>
</dbReference>
<dbReference type="GO" id="GO:0003924">
    <property type="term" value="F:GTPase activity"/>
    <property type="evidence" value="ECO:0007669"/>
    <property type="project" value="TreeGrafter"/>
</dbReference>
<evidence type="ECO:0000256" key="5">
    <source>
        <dbReference type="ARBA" id="ARBA00023128"/>
    </source>
</evidence>
<dbReference type="InterPro" id="IPR027417">
    <property type="entry name" value="P-loop_NTPase"/>
</dbReference>
<accession>M8B626</accession>
<dbReference type="SUPFAM" id="SSF52540">
    <property type="entry name" value="P-loop containing nucleoside triphosphate hydrolases"/>
    <property type="match status" value="1"/>
</dbReference>
<evidence type="ECO:0000256" key="7">
    <source>
        <dbReference type="SAM" id="MobiDB-lite"/>
    </source>
</evidence>
<dbReference type="AlphaFoldDB" id="M8B626"/>
<keyword evidence="3" id="KW-0378">Hydrolase</keyword>
<keyword evidence="5" id="KW-0496">Mitochondrion</keyword>
<name>M8B626_AEGTA</name>
<proteinExistence type="predicted"/>
<dbReference type="GO" id="GO:0005525">
    <property type="term" value="F:GTP binding"/>
    <property type="evidence" value="ECO:0007669"/>
    <property type="project" value="UniProtKB-KW"/>
</dbReference>
<dbReference type="CDD" id="cd01856">
    <property type="entry name" value="YlqF"/>
    <property type="match status" value="1"/>
</dbReference>